<feature type="non-terminal residue" evidence="1">
    <location>
        <position position="1"/>
    </location>
</feature>
<feature type="non-terminal residue" evidence="1">
    <location>
        <position position="75"/>
    </location>
</feature>
<sequence length="75" mass="8499">TVTGFLSDAKRFALRFQPIVADSPLQLYSSTLTFAPERSLIRQAFEKQAPQHIKMVSKRETDWDACRSTLEGHSS</sequence>
<dbReference type="OrthoDB" id="5421599at2759"/>
<accession>A0A9P4QPH6</accession>
<reference evidence="1" key="1">
    <citation type="journal article" date="2020" name="Stud. Mycol.">
        <title>101 Dothideomycetes genomes: a test case for predicting lifestyles and emergence of pathogens.</title>
        <authorList>
            <person name="Haridas S."/>
            <person name="Albert R."/>
            <person name="Binder M."/>
            <person name="Bloem J."/>
            <person name="Labutti K."/>
            <person name="Salamov A."/>
            <person name="Andreopoulos B."/>
            <person name="Baker S."/>
            <person name="Barry K."/>
            <person name="Bills G."/>
            <person name="Bluhm B."/>
            <person name="Cannon C."/>
            <person name="Castanera R."/>
            <person name="Culley D."/>
            <person name="Daum C."/>
            <person name="Ezra D."/>
            <person name="Gonzalez J."/>
            <person name="Henrissat B."/>
            <person name="Kuo A."/>
            <person name="Liang C."/>
            <person name="Lipzen A."/>
            <person name="Lutzoni F."/>
            <person name="Magnuson J."/>
            <person name="Mondo S."/>
            <person name="Nolan M."/>
            <person name="Ohm R."/>
            <person name="Pangilinan J."/>
            <person name="Park H.-J."/>
            <person name="Ramirez L."/>
            <person name="Alfaro M."/>
            <person name="Sun H."/>
            <person name="Tritt A."/>
            <person name="Yoshinaga Y."/>
            <person name="Zwiers L.-H."/>
            <person name="Turgeon B."/>
            <person name="Goodwin S."/>
            <person name="Spatafora J."/>
            <person name="Crous P."/>
            <person name="Grigoriev I."/>
        </authorList>
    </citation>
    <scope>NUCLEOTIDE SEQUENCE</scope>
    <source>
        <strain evidence="1">CBS 125425</strain>
    </source>
</reference>
<protein>
    <submittedName>
        <fullName evidence="1">Uncharacterized protein</fullName>
    </submittedName>
</protein>
<evidence type="ECO:0000313" key="2">
    <source>
        <dbReference type="Proteomes" id="UP000799444"/>
    </source>
</evidence>
<organism evidence="1 2">
    <name type="scientific">Polyplosphaeria fusca</name>
    <dbReference type="NCBI Taxonomy" id="682080"/>
    <lineage>
        <taxon>Eukaryota</taxon>
        <taxon>Fungi</taxon>
        <taxon>Dikarya</taxon>
        <taxon>Ascomycota</taxon>
        <taxon>Pezizomycotina</taxon>
        <taxon>Dothideomycetes</taxon>
        <taxon>Pleosporomycetidae</taxon>
        <taxon>Pleosporales</taxon>
        <taxon>Tetraplosphaeriaceae</taxon>
        <taxon>Polyplosphaeria</taxon>
    </lineage>
</organism>
<evidence type="ECO:0000313" key="1">
    <source>
        <dbReference type="EMBL" id="KAF2728516.1"/>
    </source>
</evidence>
<keyword evidence="2" id="KW-1185">Reference proteome</keyword>
<dbReference type="AlphaFoldDB" id="A0A9P4QPH6"/>
<dbReference type="Proteomes" id="UP000799444">
    <property type="component" value="Unassembled WGS sequence"/>
</dbReference>
<comment type="caution">
    <text evidence="1">The sequence shown here is derived from an EMBL/GenBank/DDBJ whole genome shotgun (WGS) entry which is preliminary data.</text>
</comment>
<proteinExistence type="predicted"/>
<dbReference type="EMBL" id="ML996276">
    <property type="protein sequence ID" value="KAF2728516.1"/>
    <property type="molecule type" value="Genomic_DNA"/>
</dbReference>
<gene>
    <name evidence="1" type="ORF">EJ04DRAFT_396311</name>
</gene>
<name>A0A9P4QPH6_9PLEO</name>